<dbReference type="InterPro" id="IPR050565">
    <property type="entry name" value="LYPA1-2/EST-like"/>
</dbReference>
<dbReference type="STRING" id="41067.A0A2I2F579"/>
<dbReference type="PANTHER" id="PTHR10655">
    <property type="entry name" value="LYSOPHOSPHOLIPASE-RELATED"/>
    <property type="match status" value="1"/>
</dbReference>
<dbReference type="GO" id="GO:0005737">
    <property type="term" value="C:cytoplasm"/>
    <property type="evidence" value="ECO:0007669"/>
    <property type="project" value="TreeGrafter"/>
</dbReference>
<proteinExistence type="predicted"/>
<keyword evidence="2" id="KW-1185">Reference proteome</keyword>
<dbReference type="GO" id="GO:0008474">
    <property type="term" value="F:palmitoyl-(protein) hydrolase activity"/>
    <property type="evidence" value="ECO:0007669"/>
    <property type="project" value="TreeGrafter"/>
</dbReference>
<evidence type="ECO:0000313" key="2">
    <source>
        <dbReference type="Proteomes" id="UP000234585"/>
    </source>
</evidence>
<dbReference type="InterPro" id="IPR029058">
    <property type="entry name" value="AB_hydrolase_fold"/>
</dbReference>
<reference evidence="1 2" key="1">
    <citation type="submission" date="2017-12" db="EMBL/GenBank/DDBJ databases">
        <authorList>
            <consortium name="DOE Joint Genome Institute"/>
            <person name="Haridas S."/>
            <person name="Kjaerbolling I."/>
            <person name="Vesth T.C."/>
            <person name="Frisvad J.C."/>
            <person name="Nybo J.L."/>
            <person name="Theobald S."/>
            <person name="Kuo A."/>
            <person name="Bowyer P."/>
            <person name="Matsuda Y."/>
            <person name="Mondo S."/>
            <person name="Lyhne E.K."/>
            <person name="Kogle M.E."/>
            <person name="Clum A."/>
            <person name="Lipzen A."/>
            <person name="Salamov A."/>
            <person name="Ngan C.Y."/>
            <person name="Daum C."/>
            <person name="Chiniquy J."/>
            <person name="Barry K."/>
            <person name="LaButti K."/>
            <person name="Simmons B.A."/>
            <person name="Magnuson J.K."/>
            <person name="Mortensen U.H."/>
            <person name="Larsen T.O."/>
            <person name="Grigoriev I.V."/>
            <person name="Baker S.E."/>
            <person name="Andersen M.R."/>
            <person name="Nordberg H.P."/>
            <person name="Cantor M.N."/>
            <person name="Hua S.X."/>
        </authorList>
    </citation>
    <scope>NUCLEOTIDE SEQUENCE [LARGE SCALE GENOMIC DNA]</scope>
    <source>
        <strain evidence="1 2">CBS 102.13</strain>
    </source>
</reference>
<dbReference type="GO" id="GO:0052689">
    <property type="term" value="F:carboxylic ester hydrolase activity"/>
    <property type="evidence" value="ECO:0007669"/>
    <property type="project" value="TreeGrafter"/>
</dbReference>
<dbReference type="OrthoDB" id="437457at2759"/>
<dbReference type="RefSeq" id="XP_024669789.1">
    <property type="nucleotide sequence ID" value="XM_024813555.1"/>
</dbReference>
<accession>A0A2I2F579</accession>
<dbReference type="AlphaFoldDB" id="A0A2I2F579"/>
<organism evidence="1 2">
    <name type="scientific">Aspergillus candidus</name>
    <dbReference type="NCBI Taxonomy" id="41067"/>
    <lineage>
        <taxon>Eukaryota</taxon>
        <taxon>Fungi</taxon>
        <taxon>Dikarya</taxon>
        <taxon>Ascomycota</taxon>
        <taxon>Pezizomycotina</taxon>
        <taxon>Eurotiomycetes</taxon>
        <taxon>Eurotiomycetidae</taxon>
        <taxon>Eurotiales</taxon>
        <taxon>Aspergillaceae</taxon>
        <taxon>Aspergillus</taxon>
        <taxon>Aspergillus subgen. Circumdati</taxon>
    </lineage>
</organism>
<dbReference type="PANTHER" id="PTHR10655:SF67">
    <property type="entry name" value="PHOSPHOLIPASE_CARBOXYLESTERASE SUPERFAMILY (AFU_ORTHOLOGUE AFUA_5G09340)"/>
    <property type="match status" value="1"/>
</dbReference>
<evidence type="ECO:0000313" key="1">
    <source>
        <dbReference type="EMBL" id="PLB35777.1"/>
    </source>
</evidence>
<gene>
    <name evidence="1" type="ORF">BDW47DRAFT_109789</name>
</gene>
<dbReference type="Proteomes" id="UP000234585">
    <property type="component" value="Unassembled WGS sequence"/>
</dbReference>
<dbReference type="Gene3D" id="3.40.50.1820">
    <property type="entry name" value="alpha/beta hydrolase"/>
    <property type="match status" value="1"/>
</dbReference>
<dbReference type="EMBL" id="KZ559158">
    <property type="protein sequence ID" value="PLB35777.1"/>
    <property type="molecule type" value="Genomic_DNA"/>
</dbReference>
<dbReference type="GeneID" id="36520715"/>
<name>A0A2I2F579_ASPCN</name>
<dbReference type="SUPFAM" id="SSF53474">
    <property type="entry name" value="alpha/beta-Hydrolases"/>
    <property type="match status" value="1"/>
</dbReference>
<evidence type="ECO:0008006" key="3">
    <source>
        <dbReference type="Google" id="ProtNLM"/>
    </source>
</evidence>
<sequence length="171" mass="17778">MDAGFERSKRLINDTIIRDTLVGKCGYALREISLFGLGQGGMLALLAARELDLPSASAGGSSGGGGRSGNSTLGGIISIGAPFPLSSAGNSKQGSKNRTPVLLVAGRDSPAVSDGAVRRTQAEFEFVEVHRYARRGDGMPRSREEMGPVMGFLARILRSWAGVPAGSVEVS</sequence>
<protein>
    <recommendedName>
        <fullName evidence="3">Phospholipase/carboxylesterase/thioesterase domain-containing protein</fullName>
    </recommendedName>
</protein>